<protein>
    <submittedName>
        <fullName evidence="2">Uncharacterized protein</fullName>
    </submittedName>
</protein>
<dbReference type="RefSeq" id="WP_072901716.1">
    <property type="nucleotide sequence ID" value="NZ_FRAD01000004.1"/>
</dbReference>
<dbReference type="Proteomes" id="UP000183952">
    <property type="component" value="Unassembled WGS sequence"/>
</dbReference>
<reference evidence="2 3" key="1">
    <citation type="submission" date="2016-11" db="EMBL/GenBank/DDBJ databases">
        <authorList>
            <person name="Jaros S."/>
            <person name="Januszkiewicz K."/>
            <person name="Wedrychowicz H."/>
        </authorList>
    </citation>
    <scope>NUCLEOTIDE SEQUENCE [LARGE SCALE GENOMIC DNA]</scope>
    <source>
        <strain evidence="2 3">DSM 3090</strain>
    </source>
</reference>
<feature type="coiled-coil region" evidence="1">
    <location>
        <begin position="41"/>
        <end position="68"/>
    </location>
</feature>
<gene>
    <name evidence="2" type="ORF">SAMN02745248_00384</name>
</gene>
<dbReference type="AlphaFoldDB" id="A0A1M6K9I0"/>
<dbReference type="PANTHER" id="PTHR43524:SF1">
    <property type="entry name" value="RADICAL SAM SUPERFAMILY PROTEIN"/>
    <property type="match status" value="1"/>
</dbReference>
<evidence type="ECO:0000313" key="2">
    <source>
        <dbReference type="EMBL" id="SHJ55595.1"/>
    </source>
</evidence>
<keyword evidence="1" id="KW-0175">Coiled coil</keyword>
<proteinExistence type="predicted"/>
<name>A0A1M6K9I0_9CLOT</name>
<sequence length="328" mass="37704">MLDLKYNLQKVAVGQILSYLRKDPEKNLDKVLQIIASFDSDGNYKELLEELEKNLKDKNNTLNKLMIKLCTTINGNIFSVFFNNLILNSCMKGGKIIKESSSDIRKIKPVIPLSPYSLSSKSAILSKNDMDKVIIQGKLRGIYTYFICGDEPLECFNDLQFIFSKHNDCIFILSTSGVHHINEDFCKKMCLLGNVVPLIKLKYEDGNTSLTSTYWQNLLNTLKLMGNYKILFGFQALVTSYNFKMITSENFIDAVVYSGAYFSIYYCTVPKNLKNASEIKISNDEKEILKETLIQWRKDKMILNINLEEDAKLLNIDLDYIDSWIPIY</sequence>
<organism evidence="2 3">
    <name type="scientific">Hathewaya proteolytica DSM 3090</name>
    <dbReference type="NCBI Taxonomy" id="1121331"/>
    <lineage>
        <taxon>Bacteria</taxon>
        <taxon>Bacillati</taxon>
        <taxon>Bacillota</taxon>
        <taxon>Clostridia</taxon>
        <taxon>Eubacteriales</taxon>
        <taxon>Clostridiaceae</taxon>
        <taxon>Hathewaya</taxon>
    </lineage>
</organism>
<dbReference type="OrthoDB" id="9782387at2"/>
<dbReference type="PANTHER" id="PTHR43524">
    <property type="entry name" value="RADICAL SAM SUPERFAMILY PROTEIN"/>
    <property type="match status" value="1"/>
</dbReference>
<dbReference type="STRING" id="1121331.SAMN02745248_00384"/>
<dbReference type="EMBL" id="FRAD01000004">
    <property type="protein sequence ID" value="SHJ55595.1"/>
    <property type="molecule type" value="Genomic_DNA"/>
</dbReference>
<evidence type="ECO:0000256" key="1">
    <source>
        <dbReference type="SAM" id="Coils"/>
    </source>
</evidence>
<keyword evidence="3" id="KW-1185">Reference proteome</keyword>
<accession>A0A1M6K9I0</accession>
<evidence type="ECO:0000313" key="3">
    <source>
        <dbReference type="Proteomes" id="UP000183952"/>
    </source>
</evidence>